<dbReference type="InterPro" id="IPR032675">
    <property type="entry name" value="LRR_dom_sf"/>
</dbReference>
<feature type="domain" description="Fibronectin type-III" evidence="1">
    <location>
        <begin position="2124"/>
        <end position="2220"/>
    </location>
</feature>
<dbReference type="Gene3D" id="3.80.10.10">
    <property type="entry name" value="Ribonuclease Inhibitor"/>
    <property type="match status" value="1"/>
</dbReference>
<dbReference type="Pfam" id="PF13306">
    <property type="entry name" value="LRR_5"/>
    <property type="match status" value="1"/>
</dbReference>
<evidence type="ECO:0000259" key="1">
    <source>
        <dbReference type="PROSITE" id="PS50853"/>
    </source>
</evidence>
<dbReference type="EMBL" id="JACOPH010000003">
    <property type="protein sequence ID" value="MBC5713681.1"/>
    <property type="molecule type" value="Genomic_DNA"/>
</dbReference>
<sequence>MRSRKKLMAVLLVFAMMVTVIPESIFAQTSVPEKTFITMTAEQILHHTTTEKEYYAFSPQTSGWYDLCMTDDSTNTFTSGVYETIYYTTDNGEKTEHTKEYYQYQKNSASHSEHLMWLNQEEVYVFYCVPAAYEDPDTIDIALSITPVEIAGMEAAKAPTESSTGDFIGTGMQVKISYQNGKDSTISDVSCDYQVTAEGNGYAVNRLEALTWSDIAYQKNASVKNLINVSTIDGNTDTDFTQLDNGEHTAGLSITYTEGKRSSAYEFSTTFVKSDAAIESISVVQKKDSYTQWFSEHLEDAVLKVTYNDGTKDATIQADAYGSVSGARQYLSYEAELPDGTKGTMQTASIDEYLKNGGTVGEAEVTVAYQGKTVTYPIQINANPYQGITEVKPARTIYYADAGYADGKYQYAGDSINAYQTGKITLSRTDGTDAETFDNLLCVPGGGDYFDYGLKLGDKLYRNIDSYLSAGGKTGEQQLAVSYLSTQTSATVEIRENPYTRIEILNKPDKLEYTYAAYGTKIDLSGLVFAAYKADGTYDAYAYNDAASATGIENWKRFFHSPYENKSYFFEEGTYTIPVIFMNQKAEYEITVAKKQDSGDKYRSFQITKEPDRTVYYVNEKDSAVNNCFSEEGLELEAVDADGVTRKYKMWYYPTEEEQKETGYSSWSDVFMLVDVDSSAIDWSKAGTYPVTVTLEKKKAVFDITIADTPVKSFEFLSMPFKQTYYRYEGSAMDLNGMAYQITFDDGSIFADTITDKSSDMRFEYQGRLYQIKKSWSRTNSSGNPTIRDDNAILFSVFGQTYATDAISIKEDPVSSIEFLEKPEKTVYVGETNSVDLYGSKFCITYTDQSTEEVSVTEHVSTIEAGKYQKTLRGSIDYLAAEGSDVLQKHIKVSYMNQSAVLLVESDYLNDGVNNLTENSWDQGVLTENKPYLAERFTPKQTKEYYFYCIDREDNNMGSQPYFIEVYADGKSIYRMQYSDLTRGLGINLEAGVTYDYVVSLMAGRKEGICQCTISSDVSDMTALGEPQIEILQAGQTIWYEDEMDIPQLVLAGTTYRKTYTNGWTIEKTITSNMPMINVEQKPLSVAFKYTQEENGNQPQIRDDNALVYSYQDSVIKEIPVQLNVPANIASITIDHNPFEKCCRYEIESSLKTLKGLTVTIHFKDEREAETFTWNSQTDTPYLDGKAITAMLMAGGDDYSLIIRYRGVTKEEKITFNEAPVTGFEVQKQPEKSGVYAFENVGIPDLYGMELLVHYSDGTTKTVKAAEHTNRCQIEDGYTGVLQGQIRTETAQNGRKALYISYLGYTEKVMEYEELPFPMETAKKLEIGETNYIVAGDDQPYAFFFVTAETDSHYTVQLGGKVSRYLCRYDEKENQMDKSYGSSSSICEVTFDLSAGETTYLVAALNETKKAVSLTCKAKGTEIEKEEAKSVEVAMGDLVAGSKFPEADASKMTNYSIKSATWYGDADEDNNVDFATAHRLKLVLAPSVGVAFTENTQVYFNGILVTEKEIGSNGMLTIYHTFPYTDCKITFPDISGYTIHTEGMTESDRISYGGTCSFYYENADGIRLTDRIVKQNQRPLTTDENGFYTLTDVKENIVITVKERDTQVGENESRLLFYNKSNTICDTMVGTLDKTIADNTEGNTCLPELESYTDDTMQFFYGWYTQKDDNFNGIHTRFTRNTKLTEKQHDLYAKWGSGIFSMVTGGVKVEYKVLSFDDENHMRIQVFKVSEAAEDSKETIEATGAGTEVLEIPESLSEQEISLTESLGIDIADCVVDSIAPYAFADCEFLNQVVLPDTITSISDETFAGAKNLKITLSDAVTKISDTAFADAEGTTVICSSSLAEDEKIKNALSDAGVTLQTVDLIVSDGVNEKTFTYGDKPETFTVKTLVNGAEDKEADISFLYEDTDAYAYSADKNTLTVTPKRATKAAEQFRVCIREEDSKIKKTITFQTAKAAQMVTAKDLLKNTGNVAFSVGAKTNGDGKLHYTSSDPSVAAVDAYGIVRIYKEGIITIAVTAEETDNYFASDVKYITLTIEPLKAETGNRQESDKGGLYVYQAFYKKAYKSKAFRLNISSVLPVSYTSNNKKVAVVKPDGTVTVKKCGVALITVRTLKAENAVLIQVVPRKSKAKTASKKAGTLKVSWSKQTEASGYLVECSLDKNFKKKVLKKVIKKNKTTSTTFQKLKKGRKYYVRVRAYTVIDNKKIYGDAGKIMRQKIKK</sequence>
<dbReference type="SUPFAM" id="SSF49265">
    <property type="entry name" value="Fibronectin type III"/>
    <property type="match status" value="1"/>
</dbReference>
<proteinExistence type="predicted"/>
<dbReference type="InterPro" id="IPR003961">
    <property type="entry name" value="FN3_dom"/>
</dbReference>
<dbReference type="SUPFAM" id="SSF49373">
    <property type="entry name" value="Invasin/intimin cell-adhesion fragments"/>
    <property type="match status" value="2"/>
</dbReference>
<reference evidence="2" key="1">
    <citation type="submission" date="2020-08" db="EMBL/GenBank/DDBJ databases">
        <title>Genome public.</title>
        <authorList>
            <person name="Liu C."/>
            <person name="Sun Q."/>
        </authorList>
    </citation>
    <scope>NUCLEOTIDE SEQUENCE</scope>
    <source>
        <strain evidence="2">BX1005</strain>
    </source>
</reference>
<dbReference type="Pfam" id="PF00041">
    <property type="entry name" value="fn3"/>
    <property type="match status" value="1"/>
</dbReference>
<dbReference type="InterPro" id="IPR026906">
    <property type="entry name" value="LRR_5"/>
</dbReference>
<protein>
    <submittedName>
        <fullName evidence="2">Leucine-rich repeat protein</fullName>
    </submittedName>
</protein>
<organism evidence="2 3">
    <name type="scientific">Roseburia zhanii</name>
    <dbReference type="NCBI Taxonomy" id="2763064"/>
    <lineage>
        <taxon>Bacteria</taxon>
        <taxon>Bacillati</taxon>
        <taxon>Bacillota</taxon>
        <taxon>Clostridia</taxon>
        <taxon>Lachnospirales</taxon>
        <taxon>Lachnospiraceae</taxon>
        <taxon>Roseburia</taxon>
    </lineage>
</organism>
<keyword evidence="3" id="KW-1185">Reference proteome</keyword>
<dbReference type="Proteomes" id="UP000606720">
    <property type="component" value="Unassembled WGS sequence"/>
</dbReference>
<dbReference type="InterPro" id="IPR008964">
    <property type="entry name" value="Invasin/intimin_cell_adhesion"/>
</dbReference>
<dbReference type="PROSITE" id="PS50853">
    <property type="entry name" value="FN3"/>
    <property type="match status" value="1"/>
</dbReference>
<gene>
    <name evidence="2" type="ORF">H8S17_05550</name>
</gene>
<evidence type="ECO:0000313" key="2">
    <source>
        <dbReference type="EMBL" id="MBC5713681.1"/>
    </source>
</evidence>
<dbReference type="CDD" id="cd00063">
    <property type="entry name" value="FN3"/>
    <property type="match status" value="1"/>
</dbReference>
<dbReference type="Gene3D" id="2.60.40.3630">
    <property type="match status" value="2"/>
</dbReference>
<dbReference type="RefSeq" id="WP_186866561.1">
    <property type="nucleotide sequence ID" value="NZ_JACOPH010000003.1"/>
</dbReference>
<dbReference type="Gene3D" id="2.60.40.10">
    <property type="entry name" value="Immunoglobulins"/>
    <property type="match status" value="1"/>
</dbReference>
<dbReference type="InterPro" id="IPR036116">
    <property type="entry name" value="FN3_sf"/>
</dbReference>
<dbReference type="Gene3D" id="2.60.40.1080">
    <property type="match status" value="2"/>
</dbReference>
<accession>A0A923LP21</accession>
<comment type="caution">
    <text evidence="2">The sequence shown here is derived from an EMBL/GenBank/DDBJ whole genome shotgun (WGS) entry which is preliminary data.</text>
</comment>
<dbReference type="InterPro" id="IPR013783">
    <property type="entry name" value="Ig-like_fold"/>
</dbReference>
<name>A0A923LP21_9FIRM</name>
<evidence type="ECO:0000313" key="3">
    <source>
        <dbReference type="Proteomes" id="UP000606720"/>
    </source>
</evidence>